<keyword evidence="1" id="KW-0472">Membrane</keyword>
<dbReference type="RefSeq" id="WP_188519207.1">
    <property type="nucleotide sequence ID" value="NZ_BMES01000002.1"/>
</dbReference>
<sequence length="74" mass="7510">MLEFIIVAAFTVAGWLLSVIASAKPDFTLMIIAFLVAGAALASLVAALAPKLAAQPRPFEAGADAPAQAALSRT</sequence>
<gene>
    <name evidence="2" type="ORF">GCM10007036_37520</name>
</gene>
<dbReference type="Proteomes" id="UP000603912">
    <property type="component" value="Unassembled WGS sequence"/>
</dbReference>
<accession>A0A917IB53</accession>
<keyword evidence="3" id="KW-1185">Reference proteome</keyword>
<keyword evidence="1" id="KW-0812">Transmembrane</keyword>
<name>A0A917IB53_9HYPH</name>
<evidence type="ECO:0000313" key="2">
    <source>
        <dbReference type="EMBL" id="GGH28365.1"/>
    </source>
</evidence>
<reference evidence="2" key="1">
    <citation type="journal article" date="2014" name="Int. J. Syst. Evol. Microbiol.">
        <title>Complete genome sequence of Corynebacterium casei LMG S-19264T (=DSM 44701T), isolated from a smear-ripened cheese.</title>
        <authorList>
            <consortium name="US DOE Joint Genome Institute (JGI-PGF)"/>
            <person name="Walter F."/>
            <person name="Albersmeier A."/>
            <person name="Kalinowski J."/>
            <person name="Ruckert C."/>
        </authorList>
    </citation>
    <scope>NUCLEOTIDE SEQUENCE</scope>
    <source>
        <strain evidence="2">CGMCC 1.12214</strain>
    </source>
</reference>
<evidence type="ECO:0000313" key="3">
    <source>
        <dbReference type="Proteomes" id="UP000603912"/>
    </source>
</evidence>
<dbReference type="AlphaFoldDB" id="A0A917IB53"/>
<dbReference type="EMBL" id="BMES01000002">
    <property type="protein sequence ID" value="GGH28365.1"/>
    <property type="molecule type" value="Genomic_DNA"/>
</dbReference>
<comment type="caution">
    <text evidence="2">The sequence shown here is derived from an EMBL/GenBank/DDBJ whole genome shotgun (WGS) entry which is preliminary data.</text>
</comment>
<protein>
    <submittedName>
        <fullName evidence="2">Uncharacterized protein</fullName>
    </submittedName>
</protein>
<proteinExistence type="predicted"/>
<reference evidence="2" key="2">
    <citation type="submission" date="2020-09" db="EMBL/GenBank/DDBJ databases">
        <authorList>
            <person name="Sun Q."/>
            <person name="Zhou Y."/>
        </authorList>
    </citation>
    <scope>NUCLEOTIDE SEQUENCE</scope>
    <source>
        <strain evidence="2">CGMCC 1.12214</strain>
    </source>
</reference>
<keyword evidence="1" id="KW-1133">Transmembrane helix</keyword>
<organism evidence="2 3">
    <name type="scientific">Alsobacter metallidurans</name>
    <dbReference type="NCBI Taxonomy" id="340221"/>
    <lineage>
        <taxon>Bacteria</taxon>
        <taxon>Pseudomonadati</taxon>
        <taxon>Pseudomonadota</taxon>
        <taxon>Alphaproteobacteria</taxon>
        <taxon>Hyphomicrobiales</taxon>
        <taxon>Alsobacteraceae</taxon>
        <taxon>Alsobacter</taxon>
    </lineage>
</organism>
<feature type="transmembrane region" description="Helical" evidence="1">
    <location>
        <begin position="31"/>
        <end position="49"/>
    </location>
</feature>
<evidence type="ECO:0000256" key="1">
    <source>
        <dbReference type="SAM" id="Phobius"/>
    </source>
</evidence>